<reference evidence="2 4" key="1">
    <citation type="submission" date="2018-11" db="EMBL/GenBank/DDBJ databases">
        <title>Genome sequence of Mycoplasma struthionis sp. nov.</title>
        <authorList>
            <person name="Spergser J."/>
        </authorList>
    </citation>
    <scope>NUCLEOTIDE SEQUENCE [LARGE SCALE GENOMIC DNA]</scope>
    <source>
        <strain evidence="2 4">237IA</strain>
    </source>
</reference>
<name>A0A3G8LGF0_9MOLU</name>
<accession>A0A3G8LGF0</accession>
<dbReference type="EMBL" id="VFSY01000024">
    <property type="protein sequence ID" value="TPI01845.1"/>
    <property type="molecule type" value="Genomic_DNA"/>
</dbReference>
<dbReference type="KEGG" id="mstr:EGN60_01995"/>
<keyword evidence="1" id="KW-0812">Transmembrane</keyword>
<reference evidence="3 5" key="2">
    <citation type="submission" date="2019-06" db="EMBL/GenBank/DDBJ databases">
        <title>A comparative genomics study of ostrich specific Mycoplasmas.</title>
        <authorList>
            <person name="Botes A."/>
            <person name="Nel T."/>
        </authorList>
    </citation>
    <scope>NUCLEOTIDE SEQUENCE [LARGE SCALE GENOMIC DNA]</scope>
    <source>
        <strain evidence="3 5">Ms01</strain>
    </source>
</reference>
<dbReference type="EMBL" id="CP034044">
    <property type="protein sequence ID" value="AZG68726.1"/>
    <property type="molecule type" value="Genomic_DNA"/>
</dbReference>
<dbReference type="OrthoDB" id="399019at2"/>
<dbReference type="Proteomes" id="UP000317904">
    <property type="component" value="Unassembled WGS sequence"/>
</dbReference>
<evidence type="ECO:0000313" key="2">
    <source>
        <dbReference type="EMBL" id="AZG68726.1"/>
    </source>
</evidence>
<protein>
    <submittedName>
        <fullName evidence="2">Uncharacterized protein</fullName>
    </submittedName>
</protein>
<gene>
    <name evidence="2" type="ORF">EGN60_01995</name>
    <name evidence="3" type="ORF">FJM01_01865</name>
</gene>
<evidence type="ECO:0000313" key="5">
    <source>
        <dbReference type="Proteomes" id="UP000317904"/>
    </source>
</evidence>
<dbReference type="RefSeq" id="WP_124724420.1">
    <property type="nucleotide sequence ID" value="NZ_CP034044.1"/>
</dbReference>
<proteinExistence type="predicted"/>
<evidence type="ECO:0000313" key="4">
    <source>
        <dbReference type="Proteomes" id="UP000275883"/>
    </source>
</evidence>
<organism evidence="2 4">
    <name type="scientific">Mycoplasma struthionis</name>
    <dbReference type="NCBI Taxonomy" id="538220"/>
    <lineage>
        <taxon>Bacteria</taxon>
        <taxon>Bacillati</taxon>
        <taxon>Mycoplasmatota</taxon>
        <taxon>Mollicutes</taxon>
        <taxon>Mycoplasmataceae</taxon>
        <taxon>Mycoplasma</taxon>
    </lineage>
</organism>
<feature type="transmembrane region" description="Helical" evidence="1">
    <location>
        <begin position="16"/>
        <end position="38"/>
    </location>
</feature>
<dbReference type="AlphaFoldDB" id="A0A3G8LGF0"/>
<keyword evidence="4" id="KW-1185">Reference proteome</keyword>
<sequence>MGFKEMNIEKSKDMSAGFAISSIITSILAILPAAFTVISSTVGLIKASQAESGEIKTKDFTSKWENKNNGNIGYNVGFHYCI</sequence>
<accession>A0A502M7G2</accession>
<evidence type="ECO:0000256" key="1">
    <source>
        <dbReference type="SAM" id="Phobius"/>
    </source>
</evidence>
<dbReference type="Proteomes" id="UP000275883">
    <property type="component" value="Chromosome"/>
</dbReference>
<keyword evidence="1" id="KW-1133">Transmembrane helix</keyword>
<evidence type="ECO:0000313" key="3">
    <source>
        <dbReference type="EMBL" id="TPI01845.1"/>
    </source>
</evidence>
<keyword evidence="1" id="KW-0472">Membrane</keyword>